<dbReference type="AlphaFoldDB" id="A0A9P7F4J0"/>
<evidence type="ECO:0000256" key="7">
    <source>
        <dbReference type="ARBA" id="ARBA00023055"/>
    </source>
</evidence>
<sequence>MPICITCTHPISHLYTVYESAYNLRLEQCSKCLKFADPYVEHDSLTLLLDLILLKREVYRHLIYNRGTEPRKALGSKTDLDSEGSREGEHALAATKDRQREKDRWWLILKLACGLITVDAFIRWAHLNPQISADVSRWTVETNIVFLRILIGCIIETFAFHGGVMFASYFVLALSDFIRSRRSTSPAEISGVRQQFKFSLIPLTIFYSSLTKLFLLFLLTIWRPSASKPGGSPYYWDPSYYSSSLVTRALEIWDEDKLDREWVVRNVLGGMATGFGLRVVLDCHPVFTTVVILVGWLAKTVVAGFLKNWVGGDEHSGDKWMAHSIP</sequence>
<keyword evidence="8 10" id="KW-0443">Lipid metabolism</keyword>
<dbReference type="GO" id="GO:0032366">
    <property type="term" value="P:intracellular sterol transport"/>
    <property type="evidence" value="ECO:0007669"/>
    <property type="project" value="UniProtKB-UniRule"/>
</dbReference>
<accession>A0A9P7F4J0</accession>
<keyword evidence="4 10" id="KW-0812">Transmembrane</keyword>
<comment type="function">
    <text evidence="10">Mediator of sterol homeostasis involved in sterol uptake, trafficking and distribution into membranes.</text>
</comment>
<evidence type="ECO:0000256" key="3">
    <source>
        <dbReference type="ARBA" id="ARBA00022448"/>
    </source>
</evidence>
<evidence type="ECO:0000256" key="11">
    <source>
        <dbReference type="SAM" id="MobiDB-lite"/>
    </source>
</evidence>
<evidence type="ECO:0000256" key="4">
    <source>
        <dbReference type="ARBA" id="ARBA00022692"/>
    </source>
</evidence>
<dbReference type="PANTHER" id="PTHR14467:SF0">
    <property type="entry name" value="PROTEIN ARV1"/>
    <property type="match status" value="1"/>
</dbReference>
<dbReference type="GO" id="GO:0000139">
    <property type="term" value="C:Golgi membrane"/>
    <property type="evidence" value="ECO:0007669"/>
    <property type="project" value="UniProtKB-SubCell"/>
</dbReference>
<keyword evidence="10" id="KW-0746">Sphingolipid metabolism</keyword>
<feature type="transmembrane region" description="Helical" evidence="10">
    <location>
        <begin position="105"/>
        <end position="125"/>
    </location>
</feature>
<comment type="function">
    <text evidence="10">Regulates also the sphingolipid metabolism.</text>
</comment>
<keyword evidence="6 10" id="KW-1133">Transmembrane helix</keyword>
<dbReference type="RefSeq" id="XP_041292034.1">
    <property type="nucleotide sequence ID" value="XM_041437519.1"/>
</dbReference>
<keyword evidence="3 10" id="KW-0813">Transport</keyword>
<keyword evidence="13" id="KW-1185">Reference proteome</keyword>
<evidence type="ECO:0000256" key="2">
    <source>
        <dbReference type="ARBA" id="ARBA00009187"/>
    </source>
</evidence>
<keyword evidence="7 10" id="KW-0445">Lipid transport</keyword>
<feature type="transmembrane region" description="Helical" evidence="10">
    <location>
        <begin position="286"/>
        <end position="306"/>
    </location>
</feature>
<evidence type="ECO:0000256" key="10">
    <source>
        <dbReference type="RuleBase" id="RU368065"/>
    </source>
</evidence>
<comment type="caution">
    <text evidence="12">The sequence shown here is derived from an EMBL/GenBank/DDBJ whole genome shotgun (WGS) entry which is preliminary data.</text>
</comment>
<name>A0A9P7F4J0_9AGAM</name>
<reference evidence="12" key="1">
    <citation type="journal article" date="2020" name="New Phytol.">
        <title>Comparative genomics reveals dynamic genome evolution in host specialist ectomycorrhizal fungi.</title>
        <authorList>
            <person name="Lofgren L.A."/>
            <person name="Nguyen N.H."/>
            <person name="Vilgalys R."/>
            <person name="Ruytinx J."/>
            <person name="Liao H.L."/>
            <person name="Branco S."/>
            <person name="Kuo A."/>
            <person name="LaButti K."/>
            <person name="Lipzen A."/>
            <person name="Andreopoulos W."/>
            <person name="Pangilinan J."/>
            <person name="Riley R."/>
            <person name="Hundley H."/>
            <person name="Na H."/>
            <person name="Barry K."/>
            <person name="Grigoriev I.V."/>
            <person name="Stajich J.E."/>
            <person name="Kennedy P.G."/>
        </authorList>
    </citation>
    <scope>NUCLEOTIDE SEQUENCE</scope>
    <source>
        <strain evidence="12">FC423</strain>
    </source>
</reference>
<dbReference type="OrthoDB" id="2192830at2759"/>
<keyword evidence="9 10" id="KW-0472">Membrane</keyword>
<evidence type="ECO:0000256" key="8">
    <source>
        <dbReference type="ARBA" id="ARBA00023098"/>
    </source>
</evidence>
<dbReference type="GeneID" id="64699778"/>
<feature type="region of interest" description="Disordered" evidence="11">
    <location>
        <begin position="71"/>
        <end position="95"/>
    </location>
</feature>
<evidence type="ECO:0000256" key="5">
    <source>
        <dbReference type="ARBA" id="ARBA00022824"/>
    </source>
</evidence>
<dbReference type="GO" id="GO:0032541">
    <property type="term" value="C:cortical endoplasmic reticulum"/>
    <property type="evidence" value="ECO:0007669"/>
    <property type="project" value="TreeGrafter"/>
</dbReference>
<protein>
    <recommendedName>
        <fullName evidence="10">Protein ARV</fullName>
    </recommendedName>
</protein>
<keyword evidence="5 10" id="KW-0256">Endoplasmic reticulum</keyword>
<comment type="similarity">
    <text evidence="2 10">Belongs to the ARV1 family.</text>
</comment>
<evidence type="ECO:0000313" key="12">
    <source>
        <dbReference type="EMBL" id="KAG2107156.1"/>
    </source>
</evidence>
<gene>
    <name evidence="12" type="ORF">F5147DRAFT_697852</name>
</gene>
<dbReference type="InterPro" id="IPR007290">
    <property type="entry name" value="Arv1"/>
</dbReference>
<feature type="transmembrane region" description="Helical" evidence="10">
    <location>
        <begin position="145"/>
        <end position="172"/>
    </location>
</feature>
<dbReference type="EMBL" id="JABBWM010000032">
    <property type="protein sequence ID" value="KAG2107156.1"/>
    <property type="molecule type" value="Genomic_DNA"/>
</dbReference>
<dbReference type="Proteomes" id="UP000823399">
    <property type="component" value="Unassembled WGS sequence"/>
</dbReference>
<dbReference type="GO" id="GO:0006665">
    <property type="term" value="P:sphingolipid metabolic process"/>
    <property type="evidence" value="ECO:0007669"/>
    <property type="project" value="UniProtKB-UniRule"/>
</dbReference>
<keyword evidence="10" id="KW-0333">Golgi apparatus</keyword>
<comment type="subcellular location">
    <subcellularLocation>
        <location evidence="1 10">Endoplasmic reticulum membrane</location>
        <topology evidence="1 10">Multi-pass membrane protein</topology>
    </subcellularLocation>
    <subcellularLocation>
        <location evidence="10">Golgi apparatus membrane</location>
        <topology evidence="10">Multi-pass membrane protein</topology>
    </subcellularLocation>
</comment>
<evidence type="ECO:0000256" key="6">
    <source>
        <dbReference type="ARBA" id="ARBA00022989"/>
    </source>
</evidence>
<evidence type="ECO:0000313" key="13">
    <source>
        <dbReference type="Proteomes" id="UP000823399"/>
    </source>
</evidence>
<organism evidence="12 13">
    <name type="scientific">Suillus discolor</name>
    <dbReference type="NCBI Taxonomy" id="1912936"/>
    <lineage>
        <taxon>Eukaryota</taxon>
        <taxon>Fungi</taxon>
        <taxon>Dikarya</taxon>
        <taxon>Basidiomycota</taxon>
        <taxon>Agaricomycotina</taxon>
        <taxon>Agaricomycetes</taxon>
        <taxon>Agaricomycetidae</taxon>
        <taxon>Boletales</taxon>
        <taxon>Suillineae</taxon>
        <taxon>Suillaceae</taxon>
        <taxon>Suillus</taxon>
    </lineage>
</organism>
<dbReference type="GO" id="GO:0097036">
    <property type="term" value="P:regulation of plasma membrane sterol distribution"/>
    <property type="evidence" value="ECO:0007669"/>
    <property type="project" value="UniProtKB-UniRule"/>
</dbReference>
<dbReference type="GO" id="GO:0016125">
    <property type="term" value="P:sterol metabolic process"/>
    <property type="evidence" value="ECO:0007669"/>
    <property type="project" value="UniProtKB-UniRule"/>
</dbReference>
<dbReference type="PANTHER" id="PTHR14467">
    <property type="entry name" value="ARV1"/>
    <property type="match status" value="1"/>
</dbReference>
<evidence type="ECO:0000256" key="1">
    <source>
        <dbReference type="ARBA" id="ARBA00004477"/>
    </source>
</evidence>
<feature type="transmembrane region" description="Helical" evidence="10">
    <location>
        <begin position="200"/>
        <end position="222"/>
    </location>
</feature>
<proteinExistence type="inferred from homology"/>
<dbReference type="GO" id="GO:0005789">
    <property type="term" value="C:endoplasmic reticulum membrane"/>
    <property type="evidence" value="ECO:0007669"/>
    <property type="project" value="UniProtKB-SubCell"/>
</dbReference>
<evidence type="ECO:0000256" key="9">
    <source>
        <dbReference type="ARBA" id="ARBA00023136"/>
    </source>
</evidence>
<dbReference type="Pfam" id="PF04161">
    <property type="entry name" value="Arv1"/>
    <property type="match status" value="1"/>
</dbReference>